<proteinExistence type="predicted"/>
<gene>
    <name evidence="3" type="ORF">OHU69_40645</name>
</gene>
<evidence type="ECO:0000259" key="2">
    <source>
        <dbReference type="Pfam" id="PF14534"/>
    </source>
</evidence>
<dbReference type="Gene3D" id="3.10.450.50">
    <property type="match status" value="1"/>
</dbReference>
<name>A0AAU1UFY4_9ACTN</name>
<organism evidence="3">
    <name type="scientific">Streptomyces sp. NBC_00119</name>
    <dbReference type="NCBI Taxonomy" id="2975659"/>
    <lineage>
        <taxon>Bacteria</taxon>
        <taxon>Bacillati</taxon>
        <taxon>Actinomycetota</taxon>
        <taxon>Actinomycetes</taxon>
        <taxon>Kitasatosporales</taxon>
        <taxon>Streptomycetaceae</taxon>
        <taxon>Streptomyces</taxon>
    </lineage>
</organism>
<dbReference type="SUPFAM" id="SSF54427">
    <property type="entry name" value="NTF2-like"/>
    <property type="match status" value="1"/>
</dbReference>
<evidence type="ECO:0000256" key="1">
    <source>
        <dbReference type="SAM" id="MobiDB-lite"/>
    </source>
</evidence>
<feature type="domain" description="DUF4440" evidence="2">
    <location>
        <begin position="27"/>
        <end position="143"/>
    </location>
</feature>
<reference evidence="3" key="1">
    <citation type="submission" date="2022-10" db="EMBL/GenBank/DDBJ databases">
        <title>The complete genomes of actinobacterial strains from the NBC collection.</title>
        <authorList>
            <person name="Joergensen T.S."/>
            <person name="Alvarez Arevalo M."/>
            <person name="Sterndorff E.B."/>
            <person name="Faurdal D."/>
            <person name="Vuksanovic O."/>
            <person name="Mourched A.-S."/>
            <person name="Charusanti P."/>
            <person name="Shaw S."/>
            <person name="Blin K."/>
            <person name="Weber T."/>
        </authorList>
    </citation>
    <scope>NUCLEOTIDE SEQUENCE</scope>
    <source>
        <strain evidence="3">NBC_00119</strain>
    </source>
</reference>
<dbReference type="EMBL" id="CP108195">
    <property type="protein sequence ID" value="WTS16819.1"/>
    <property type="molecule type" value="Genomic_DNA"/>
</dbReference>
<sequence>MPESAVSARPALARPGAAPGDVAAVWSVVTGMYEAYATGDRAQIDARLDPEATIWDPAAEPLLLGKPDLDRVRDERPESGDGSVGSGLRPYDPVVDVFGDTAVLRYWLRVAYAPGPDGTPLRPELLRNTAVLRKDPAVGRWLIVHLHEDVRQAGGAPETA</sequence>
<feature type="region of interest" description="Disordered" evidence="1">
    <location>
        <begin position="66"/>
        <end position="88"/>
    </location>
</feature>
<dbReference type="AlphaFoldDB" id="A0AAU1UFY4"/>
<evidence type="ECO:0000313" key="3">
    <source>
        <dbReference type="EMBL" id="WTS16819.1"/>
    </source>
</evidence>
<dbReference type="Pfam" id="PF14534">
    <property type="entry name" value="DUF4440"/>
    <property type="match status" value="1"/>
</dbReference>
<accession>A0AAU1UFY4</accession>
<protein>
    <submittedName>
        <fullName evidence="3">Nuclear transport factor 2 family protein</fullName>
    </submittedName>
</protein>
<feature type="compositionally biased region" description="Basic and acidic residues" evidence="1">
    <location>
        <begin position="67"/>
        <end position="79"/>
    </location>
</feature>
<dbReference type="InterPro" id="IPR032710">
    <property type="entry name" value="NTF2-like_dom_sf"/>
</dbReference>
<dbReference type="InterPro" id="IPR027843">
    <property type="entry name" value="DUF4440"/>
</dbReference>